<keyword evidence="6" id="KW-0503">Monooxygenase</keyword>
<dbReference type="STRING" id="1328760.A0A165HTY8"/>
<keyword evidence="8" id="KW-1185">Reference proteome</keyword>
<evidence type="ECO:0000256" key="4">
    <source>
        <dbReference type="ARBA" id="ARBA00023004"/>
    </source>
</evidence>
<gene>
    <name evidence="7" type="ORF">L228DRAFT_218170</name>
</gene>
<keyword evidence="3 6" id="KW-0560">Oxidoreductase</keyword>
<dbReference type="Pfam" id="PF00067">
    <property type="entry name" value="p450"/>
    <property type="match status" value="1"/>
</dbReference>
<dbReference type="Gene3D" id="1.10.630.10">
    <property type="entry name" value="Cytochrome P450"/>
    <property type="match status" value="1"/>
</dbReference>
<dbReference type="GO" id="GO:0044550">
    <property type="term" value="P:secondary metabolite biosynthetic process"/>
    <property type="evidence" value="ECO:0007669"/>
    <property type="project" value="UniProtKB-ARBA"/>
</dbReference>
<dbReference type="Proteomes" id="UP000076632">
    <property type="component" value="Unassembled WGS sequence"/>
</dbReference>
<evidence type="ECO:0000313" key="7">
    <source>
        <dbReference type="EMBL" id="KZF23923.1"/>
    </source>
</evidence>
<evidence type="ECO:0000256" key="6">
    <source>
        <dbReference type="RuleBase" id="RU000461"/>
    </source>
</evidence>
<dbReference type="EMBL" id="KV407456">
    <property type="protein sequence ID" value="KZF23923.1"/>
    <property type="molecule type" value="Genomic_DNA"/>
</dbReference>
<dbReference type="SUPFAM" id="SSF48264">
    <property type="entry name" value="Cytochrome P450"/>
    <property type="match status" value="1"/>
</dbReference>
<proteinExistence type="inferred from homology"/>
<organism evidence="7 8">
    <name type="scientific">Xylona heveae (strain CBS 132557 / TC161)</name>
    <dbReference type="NCBI Taxonomy" id="1328760"/>
    <lineage>
        <taxon>Eukaryota</taxon>
        <taxon>Fungi</taxon>
        <taxon>Dikarya</taxon>
        <taxon>Ascomycota</taxon>
        <taxon>Pezizomycotina</taxon>
        <taxon>Xylonomycetes</taxon>
        <taxon>Xylonales</taxon>
        <taxon>Xylonaceae</taxon>
        <taxon>Xylona</taxon>
    </lineage>
</organism>
<dbReference type="InterPro" id="IPR017972">
    <property type="entry name" value="Cyt_P450_CS"/>
</dbReference>
<dbReference type="InterPro" id="IPR050121">
    <property type="entry name" value="Cytochrome_P450_monoxygenase"/>
</dbReference>
<dbReference type="InterPro" id="IPR002401">
    <property type="entry name" value="Cyt_P450_E_grp-I"/>
</dbReference>
<dbReference type="InterPro" id="IPR036396">
    <property type="entry name" value="Cyt_P450_sf"/>
</dbReference>
<comment type="similarity">
    <text evidence="6">Belongs to the cytochrome P450 family.</text>
</comment>
<dbReference type="AlphaFoldDB" id="A0A165HTY8"/>
<protein>
    <submittedName>
        <fullName evidence="7">Cytochrome P450</fullName>
    </submittedName>
</protein>
<dbReference type="GO" id="GO:0020037">
    <property type="term" value="F:heme binding"/>
    <property type="evidence" value="ECO:0007669"/>
    <property type="project" value="InterPro"/>
</dbReference>
<accession>A0A165HTY8</accession>
<reference evidence="7 8" key="1">
    <citation type="journal article" date="2016" name="Fungal Biol.">
        <title>The genome of Xylona heveae provides a window into fungal endophytism.</title>
        <authorList>
            <person name="Gazis R."/>
            <person name="Kuo A."/>
            <person name="Riley R."/>
            <person name="LaButti K."/>
            <person name="Lipzen A."/>
            <person name="Lin J."/>
            <person name="Amirebrahimi M."/>
            <person name="Hesse C.N."/>
            <person name="Spatafora J.W."/>
            <person name="Henrissat B."/>
            <person name="Hainaut M."/>
            <person name="Grigoriev I.V."/>
            <person name="Hibbett D.S."/>
        </authorList>
    </citation>
    <scope>NUCLEOTIDE SEQUENCE [LARGE SCALE GENOMIC DNA]</scope>
    <source>
        <strain evidence="7 8">TC161</strain>
    </source>
</reference>
<evidence type="ECO:0000313" key="8">
    <source>
        <dbReference type="Proteomes" id="UP000076632"/>
    </source>
</evidence>
<dbReference type="PANTHER" id="PTHR24305:SF235">
    <property type="entry name" value="CYTOCHROME P450 MONOOXYGENASE APDB-RELATED"/>
    <property type="match status" value="1"/>
</dbReference>
<dbReference type="OrthoDB" id="2789670at2759"/>
<dbReference type="RefSeq" id="XP_018189478.1">
    <property type="nucleotide sequence ID" value="XM_018330175.1"/>
</dbReference>
<dbReference type="InterPro" id="IPR001128">
    <property type="entry name" value="Cyt_P450"/>
</dbReference>
<sequence length="500" mass="56635">MFTLLSLLTIVGTLFVGIGWFIARLNGEPVVTSIVSDILSFIYPIRNARGESIAGPRWKWPNGQCIEKFLDGRECSRVWSRYGAVYRVWAGTIPEVVITKPEDVRVFHSDSPHHNKARSSNAGWMFHELLGDCMGLINGTRWKKLRGEWEPFFAHHGVRSYSSSIESDARGYVKSMVATETAGATSFDVHSAHAISRFPFMCTAEYIYGPLTDAEKEKLWSIGQKSLGLMVHVLNGGAFRYELGRPLEGKATQELINFRHEWMTFNDQIYQAKKTVSSPPPIVQAWNQVLNGEIPMSETLQTLSEMLFANLDVSTHVLSWLVALVAESSSVQEQLREEIRKNVDDPDAYYRRKDTLLHLCFLESLRLRPFTVFTIPESSPTEKVLGGYVIPPNTSVVVDTLKINHNEAFWGKDSHMFNPSRLQHVKPAELRYNLFTFGFGTRKCLGQHFADSMMKAFLFHLVSQYKISQSSSALAEKVADDSKTSWTPISDVKIDLQRIE</sequence>
<name>A0A165HTY8_XYLHT</name>
<dbReference type="GO" id="GO:0016705">
    <property type="term" value="F:oxidoreductase activity, acting on paired donors, with incorporation or reduction of molecular oxygen"/>
    <property type="evidence" value="ECO:0007669"/>
    <property type="project" value="InterPro"/>
</dbReference>
<evidence type="ECO:0000256" key="2">
    <source>
        <dbReference type="ARBA" id="ARBA00022723"/>
    </source>
</evidence>
<dbReference type="GO" id="GO:0005506">
    <property type="term" value="F:iron ion binding"/>
    <property type="evidence" value="ECO:0007669"/>
    <property type="project" value="InterPro"/>
</dbReference>
<evidence type="ECO:0000256" key="1">
    <source>
        <dbReference type="ARBA" id="ARBA00001971"/>
    </source>
</evidence>
<evidence type="ECO:0000256" key="5">
    <source>
        <dbReference type="PIRSR" id="PIRSR602401-1"/>
    </source>
</evidence>
<dbReference type="GeneID" id="28895312"/>
<keyword evidence="2 5" id="KW-0479">Metal-binding</keyword>
<dbReference type="PANTHER" id="PTHR24305">
    <property type="entry name" value="CYTOCHROME P450"/>
    <property type="match status" value="1"/>
</dbReference>
<dbReference type="GO" id="GO:0004497">
    <property type="term" value="F:monooxygenase activity"/>
    <property type="evidence" value="ECO:0007669"/>
    <property type="project" value="UniProtKB-KW"/>
</dbReference>
<dbReference type="OMA" id="HRCYYES"/>
<evidence type="ECO:0000256" key="3">
    <source>
        <dbReference type="ARBA" id="ARBA00023002"/>
    </source>
</evidence>
<comment type="cofactor">
    <cofactor evidence="1 5">
        <name>heme</name>
        <dbReference type="ChEBI" id="CHEBI:30413"/>
    </cofactor>
</comment>
<feature type="binding site" description="axial binding residue" evidence="5">
    <location>
        <position position="444"/>
    </location>
    <ligand>
        <name>heme</name>
        <dbReference type="ChEBI" id="CHEBI:30413"/>
    </ligand>
    <ligandPart>
        <name>Fe</name>
        <dbReference type="ChEBI" id="CHEBI:18248"/>
    </ligandPart>
</feature>
<dbReference type="PROSITE" id="PS00086">
    <property type="entry name" value="CYTOCHROME_P450"/>
    <property type="match status" value="1"/>
</dbReference>
<dbReference type="InParanoid" id="A0A165HTY8"/>
<keyword evidence="5 6" id="KW-0349">Heme</keyword>
<dbReference type="CDD" id="cd20615">
    <property type="entry name" value="CYP_GliC-like"/>
    <property type="match status" value="1"/>
</dbReference>
<dbReference type="PRINTS" id="PR00463">
    <property type="entry name" value="EP450I"/>
</dbReference>
<keyword evidence="4 5" id="KW-0408">Iron</keyword>